<dbReference type="EMBL" id="CP022605">
    <property type="protein sequence ID" value="ASV88619.1"/>
    <property type="molecule type" value="Genomic_DNA"/>
</dbReference>
<keyword evidence="1 3" id="KW-0808">Transferase</keyword>
<feature type="domain" description="Beta-ketoacyl-[acyl-carrier-protein] synthase III C-terminal" evidence="4">
    <location>
        <begin position="240"/>
        <end position="326"/>
    </location>
</feature>
<evidence type="ECO:0000259" key="4">
    <source>
        <dbReference type="Pfam" id="PF08541"/>
    </source>
</evidence>
<dbReference type="NCBIfam" id="NF006829">
    <property type="entry name" value="PRK09352.1"/>
    <property type="match status" value="1"/>
</dbReference>
<geneLocation type="plasmid" evidence="6 7">
    <name>unnamed1</name>
</geneLocation>
<feature type="active site" evidence="3">
    <location>
        <position position="285"/>
    </location>
</feature>
<dbReference type="UniPathway" id="UPA00078"/>
<dbReference type="GO" id="GO:0009102">
    <property type="term" value="P:biotin biosynthetic process"/>
    <property type="evidence" value="ECO:0007669"/>
    <property type="project" value="UniProtKB-UniRule"/>
</dbReference>
<protein>
    <recommendedName>
        <fullName evidence="3">3-oxopimeloyl-[acyl-carrier-protein] synthase</fullName>
        <shortName evidence="3">3-oxopimeloyl-[ACP] synthase</shortName>
        <ecNumber evidence="3">2.3.1.-</ecNumber>
    </recommendedName>
</protein>
<dbReference type="Gene3D" id="3.40.47.10">
    <property type="match status" value="1"/>
</dbReference>
<keyword evidence="2 3" id="KW-0012">Acyltransferase</keyword>
<feature type="domain" description="Beta-ketoacyl-[acyl-carrier-protein] synthase III N-terminal" evidence="5">
    <location>
        <begin position="109"/>
        <end position="187"/>
    </location>
</feature>
<dbReference type="SUPFAM" id="SSF53901">
    <property type="entry name" value="Thiolase-like"/>
    <property type="match status" value="1"/>
</dbReference>
<dbReference type="InterPro" id="IPR046403">
    <property type="entry name" value="BioZ"/>
</dbReference>
<evidence type="ECO:0000256" key="2">
    <source>
        <dbReference type="ARBA" id="ARBA00023315"/>
    </source>
</evidence>
<dbReference type="CDD" id="cd00830">
    <property type="entry name" value="KAS_III"/>
    <property type="match status" value="1"/>
</dbReference>
<evidence type="ECO:0000313" key="7">
    <source>
        <dbReference type="Proteomes" id="UP000215256"/>
    </source>
</evidence>
<comment type="catalytic activity">
    <reaction evidence="3">
        <text>malonyl-[ACP] + an acyl-CoA + H(+) = a 3-oxoacyl-[ACP] + CO2 + CoA</text>
        <dbReference type="Rhea" id="RHEA:44448"/>
        <dbReference type="Rhea" id="RHEA-COMP:9623"/>
        <dbReference type="Rhea" id="RHEA-COMP:9916"/>
        <dbReference type="ChEBI" id="CHEBI:15378"/>
        <dbReference type="ChEBI" id="CHEBI:16526"/>
        <dbReference type="ChEBI" id="CHEBI:57287"/>
        <dbReference type="ChEBI" id="CHEBI:58342"/>
        <dbReference type="ChEBI" id="CHEBI:78449"/>
        <dbReference type="ChEBI" id="CHEBI:78776"/>
    </reaction>
</comment>
<dbReference type="InterPro" id="IPR013747">
    <property type="entry name" value="ACP_syn_III_C"/>
</dbReference>
<dbReference type="GO" id="GO:0004315">
    <property type="term" value="F:3-oxoacyl-[acyl-carrier-protein] synthase activity"/>
    <property type="evidence" value="ECO:0007669"/>
    <property type="project" value="InterPro"/>
</dbReference>
<dbReference type="Pfam" id="PF08545">
    <property type="entry name" value="ACP_syn_III"/>
    <property type="match status" value="1"/>
</dbReference>
<dbReference type="HAMAP" id="MF_02249">
    <property type="entry name" value="BioZ"/>
    <property type="match status" value="1"/>
</dbReference>
<proteinExistence type="inferred from homology"/>
<dbReference type="InterPro" id="IPR013751">
    <property type="entry name" value="ACP_syn_III_N"/>
</dbReference>
<dbReference type="Pfam" id="PF08541">
    <property type="entry name" value="ACP_syn_III_C"/>
    <property type="match status" value="1"/>
</dbReference>
<dbReference type="Proteomes" id="UP000215256">
    <property type="component" value="Plasmid unnamed1"/>
</dbReference>
<dbReference type="OrthoDB" id="9815506at2"/>
<comment type="catalytic activity">
    <reaction evidence="3">
        <text>glutaryl-CoA + malonyl-[ACP] + H(+) = 3-oxo-6-carboxyhexanoyl-[ACP] + CO2 + CoA</text>
        <dbReference type="Rhea" id="RHEA:67904"/>
        <dbReference type="Rhea" id="RHEA-COMP:9623"/>
        <dbReference type="Rhea" id="RHEA-COMP:17387"/>
        <dbReference type="ChEBI" id="CHEBI:15378"/>
        <dbReference type="ChEBI" id="CHEBI:16526"/>
        <dbReference type="ChEBI" id="CHEBI:57287"/>
        <dbReference type="ChEBI" id="CHEBI:57378"/>
        <dbReference type="ChEBI" id="CHEBI:78449"/>
        <dbReference type="ChEBI" id="CHEBI:176519"/>
    </reaction>
</comment>
<evidence type="ECO:0000256" key="1">
    <source>
        <dbReference type="ARBA" id="ARBA00022679"/>
    </source>
</evidence>
<dbReference type="AlphaFoldDB" id="A0A248UQS8"/>
<dbReference type="EC" id="2.3.1.-" evidence="3"/>
<sequence>MTPLSSLLAGFGHAVPSRIVHNSEIESEVGLEKGWIERRTGIQTRHWAMEGDTLSGLAAEAGRMALDNAGIAPSEIAMTLLATSTPDHLLPPSAPLLAHKLGLQNSGAIDLAGACSGFLYALTLADGFVCTHGKAVLIVAANILSRRINPVERASAVLFADGAGAVVLAPCKDKQRGLKAAAMASDGSGYDLITIPAGGSNKSFSPDIPVEQFLMSMRDGREVFSRAVDLMTRTSRRVMEEACATASTIDYFIPHQANLRLCDAIRHNLGLEEQQMISTIANFGNSSAATIPLSLSVQHQKQRFKAGEQLLMTAAGAGMSGGAVLFVL</sequence>
<keyword evidence="3" id="KW-0093">Biotin biosynthesis</keyword>
<accession>A0A248UQS8</accession>
<gene>
    <name evidence="3" type="primary">bioZ</name>
    <name evidence="6" type="ORF">CES85_2849</name>
</gene>
<dbReference type="KEGG" id="och:CES85_2849"/>
<dbReference type="NCBIfam" id="NF004623">
    <property type="entry name" value="PRK05963.1"/>
    <property type="match status" value="1"/>
</dbReference>
<dbReference type="RefSeq" id="WP_095448101.1">
    <property type="nucleotide sequence ID" value="NZ_CP022605.1"/>
</dbReference>
<feature type="active site" evidence="3">
    <location>
        <position position="115"/>
    </location>
</feature>
<name>A0A248UQS8_9HYPH</name>
<keyword evidence="6" id="KW-0614">Plasmid</keyword>
<dbReference type="PANTHER" id="PTHR34069:SF2">
    <property type="entry name" value="BETA-KETOACYL-[ACYL-CARRIER-PROTEIN] SYNTHASE III"/>
    <property type="match status" value="1"/>
</dbReference>
<feature type="active site" evidence="3">
    <location>
        <position position="255"/>
    </location>
</feature>
<reference evidence="6 7" key="1">
    <citation type="submission" date="2017-07" db="EMBL/GenBank/DDBJ databases">
        <title>Phylogenetic study on the rhizospheric bacterium Ochrobactrum sp. A44.</title>
        <authorList>
            <person name="Krzyzanowska D.M."/>
            <person name="Ossowicki A."/>
            <person name="Rajewska M."/>
            <person name="Maciag T."/>
            <person name="Kaczynski Z."/>
            <person name="Czerwicka M."/>
            <person name="Jafra S."/>
        </authorList>
    </citation>
    <scope>NUCLEOTIDE SEQUENCE [LARGE SCALE GENOMIC DNA]</scope>
    <source>
        <strain evidence="6 7">A44</strain>
        <plasmid evidence="6 7">unnamed1</plasmid>
    </source>
</reference>
<dbReference type="GO" id="GO:0006633">
    <property type="term" value="P:fatty acid biosynthetic process"/>
    <property type="evidence" value="ECO:0007669"/>
    <property type="project" value="InterPro"/>
</dbReference>
<dbReference type="GO" id="GO:0044550">
    <property type="term" value="P:secondary metabolite biosynthetic process"/>
    <property type="evidence" value="ECO:0007669"/>
    <property type="project" value="TreeGrafter"/>
</dbReference>
<evidence type="ECO:0000313" key="6">
    <source>
        <dbReference type="EMBL" id="ASV88619.1"/>
    </source>
</evidence>
<comment type="similarity">
    <text evidence="3">Belongs to the thiolase-like superfamily. BioZ family.</text>
</comment>
<comment type="function">
    <text evidence="3">Involved in the formation of the biotin precursor pimeloyl-ACP. Catalyzes the condensation of glutaryl-CoA, an intermediate in lysine degradation, with malonyl-ACP to produce 3-oxopimeloyl-ACP.</text>
</comment>
<evidence type="ECO:0000256" key="3">
    <source>
        <dbReference type="HAMAP-Rule" id="MF_02249"/>
    </source>
</evidence>
<comment type="pathway">
    <text evidence="3">Cofactor biosynthesis; biotin biosynthesis.</text>
</comment>
<dbReference type="InterPro" id="IPR016039">
    <property type="entry name" value="Thiolase-like"/>
</dbReference>
<evidence type="ECO:0000259" key="5">
    <source>
        <dbReference type="Pfam" id="PF08545"/>
    </source>
</evidence>
<feature type="region of interest" description="ACP-binding" evidence="3">
    <location>
        <begin position="256"/>
        <end position="260"/>
    </location>
</feature>
<organism evidence="6 7">
    <name type="scientific">Ochrobactrum quorumnocens</name>
    <dbReference type="NCBI Taxonomy" id="271865"/>
    <lineage>
        <taxon>Bacteria</taxon>
        <taxon>Pseudomonadati</taxon>
        <taxon>Pseudomonadota</taxon>
        <taxon>Alphaproteobacteria</taxon>
        <taxon>Hyphomicrobiales</taxon>
        <taxon>Brucellaceae</taxon>
        <taxon>Brucella/Ochrobactrum group</taxon>
        <taxon>Ochrobactrum</taxon>
    </lineage>
</organism>
<dbReference type="PANTHER" id="PTHR34069">
    <property type="entry name" value="3-OXOACYL-[ACYL-CARRIER-PROTEIN] SYNTHASE 3"/>
    <property type="match status" value="1"/>
</dbReference>